<organism evidence="1 2">
    <name type="scientific">Vibrio marisflavi CECT 7928</name>
    <dbReference type="NCBI Taxonomy" id="634439"/>
    <lineage>
        <taxon>Bacteria</taxon>
        <taxon>Pseudomonadati</taxon>
        <taxon>Pseudomonadota</taxon>
        <taxon>Gammaproteobacteria</taxon>
        <taxon>Vibrionales</taxon>
        <taxon>Vibrionaceae</taxon>
        <taxon>Vibrio</taxon>
    </lineage>
</organism>
<reference evidence="1" key="1">
    <citation type="submission" date="2021-11" db="EMBL/GenBank/DDBJ databases">
        <authorList>
            <person name="Rodrigo-Torres L."/>
            <person name="Arahal R. D."/>
            <person name="Lucena T."/>
        </authorList>
    </citation>
    <scope>NUCLEOTIDE SEQUENCE</scope>
    <source>
        <strain evidence="1">CECT 7928</strain>
    </source>
</reference>
<protein>
    <recommendedName>
        <fullName evidence="3">Sugar ABC transporter substrate-binding protein</fullName>
    </recommendedName>
</protein>
<dbReference type="SUPFAM" id="SSF53822">
    <property type="entry name" value="Periplasmic binding protein-like I"/>
    <property type="match status" value="1"/>
</dbReference>
<sequence>MMKTLTTLVLYLLIPMQAIAMEFALFIPRSETPFWKSQVEFAQAAANDLGVTLKVYSADNQTQIMLRQVEKPASRESMASYL</sequence>
<comment type="caution">
    <text evidence="1">The sequence shown here is derived from an EMBL/GenBank/DDBJ whole genome shotgun (WGS) entry which is preliminary data.</text>
</comment>
<accession>A0ABM9A248</accession>
<dbReference type="EMBL" id="CAKLDM010000001">
    <property type="protein sequence ID" value="CAH0537241.1"/>
    <property type="molecule type" value="Genomic_DNA"/>
</dbReference>
<keyword evidence="2" id="KW-1185">Reference proteome</keyword>
<name>A0ABM9A248_9VIBR</name>
<evidence type="ECO:0008006" key="3">
    <source>
        <dbReference type="Google" id="ProtNLM"/>
    </source>
</evidence>
<dbReference type="RefSeq" id="WP_237360381.1">
    <property type="nucleotide sequence ID" value="NZ_CAKLDM010000001.1"/>
</dbReference>
<dbReference type="Proteomes" id="UP000838748">
    <property type="component" value="Unassembled WGS sequence"/>
</dbReference>
<gene>
    <name evidence="1" type="ORF">VMF7928_01010</name>
</gene>
<dbReference type="Gene3D" id="3.40.50.2300">
    <property type="match status" value="1"/>
</dbReference>
<proteinExistence type="predicted"/>
<evidence type="ECO:0000313" key="1">
    <source>
        <dbReference type="EMBL" id="CAH0537241.1"/>
    </source>
</evidence>
<evidence type="ECO:0000313" key="2">
    <source>
        <dbReference type="Proteomes" id="UP000838748"/>
    </source>
</evidence>
<dbReference type="InterPro" id="IPR028082">
    <property type="entry name" value="Peripla_BP_I"/>
</dbReference>